<comment type="caution">
    <text evidence="1">The sequence shown here is derived from an EMBL/GenBank/DDBJ whole genome shotgun (WGS) entry which is preliminary data.</text>
</comment>
<gene>
    <name evidence="1" type="ORF">PMZ80_003386</name>
</gene>
<protein>
    <submittedName>
        <fullName evidence="1">Uncharacterized protein</fullName>
    </submittedName>
</protein>
<dbReference type="GeneID" id="89996835"/>
<organism evidence="1 2">
    <name type="scientific">Knufia obscura</name>
    <dbReference type="NCBI Taxonomy" id="1635080"/>
    <lineage>
        <taxon>Eukaryota</taxon>
        <taxon>Fungi</taxon>
        <taxon>Dikarya</taxon>
        <taxon>Ascomycota</taxon>
        <taxon>Pezizomycotina</taxon>
        <taxon>Eurotiomycetes</taxon>
        <taxon>Chaetothyriomycetidae</taxon>
        <taxon>Chaetothyriales</taxon>
        <taxon>Trichomeriaceae</taxon>
        <taxon>Knufia</taxon>
    </lineage>
</organism>
<reference evidence="1 2" key="1">
    <citation type="journal article" date="2023" name="Res Sq">
        <title>Genomic and morphological characterization of Knufia obscura isolated from the Mars 2020 spacecraft assembly facility.</title>
        <authorList>
            <person name="Chander A.M."/>
            <person name="Teixeira M.M."/>
            <person name="Singh N.K."/>
            <person name="Williams M.P."/>
            <person name="Parker C.W."/>
            <person name="Leo P."/>
            <person name="Stajich J.E."/>
            <person name="Torok T."/>
            <person name="Tighe S."/>
            <person name="Mason C.E."/>
            <person name="Venkateswaran K."/>
        </authorList>
    </citation>
    <scope>NUCLEOTIDE SEQUENCE [LARGE SCALE GENOMIC DNA]</scope>
    <source>
        <strain evidence="1 2">CCFEE 5817</strain>
    </source>
</reference>
<accession>A0ABR0RV08</accession>
<dbReference type="EMBL" id="JAVHJV010000003">
    <property type="protein sequence ID" value="KAK5944105.1"/>
    <property type="molecule type" value="Genomic_DNA"/>
</dbReference>
<sequence length="77" mass="8616">MGARNVYARLPTNVPRNNQTLVLGDEDDVDAVKVGKLGCRLYKNDLLTMAVLRGKLELDSGEFELEIPIKEEPESQE</sequence>
<evidence type="ECO:0000313" key="2">
    <source>
        <dbReference type="Proteomes" id="UP001334248"/>
    </source>
</evidence>
<dbReference type="Proteomes" id="UP001334248">
    <property type="component" value="Unassembled WGS sequence"/>
</dbReference>
<name>A0ABR0RV08_9EURO</name>
<evidence type="ECO:0000313" key="1">
    <source>
        <dbReference type="EMBL" id="KAK5944105.1"/>
    </source>
</evidence>
<dbReference type="RefSeq" id="XP_064732195.1">
    <property type="nucleotide sequence ID" value="XM_064871815.1"/>
</dbReference>
<proteinExistence type="predicted"/>
<keyword evidence="2" id="KW-1185">Reference proteome</keyword>